<dbReference type="GO" id="GO:0046983">
    <property type="term" value="F:protein dimerization activity"/>
    <property type="evidence" value="ECO:0007669"/>
    <property type="project" value="InterPro"/>
</dbReference>
<dbReference type="PANTHER" id="PTHR10328:SF3">
    <property type="entry name" value="PROTEIN MAX"/>
    <property type="match status" value="1"/>
</dbReference>
<feature type="compositionally biased region" description="Low complexity" evidence="6">
    <location>
        <begin position="185"/>
        <end position="195"/>
    </location>
</feature>
<feature type="region of interest" description="Disordered" evidence="6">
    <location>
        <begin position="1"/>
        <end position="231"/>
    </location>
</feature>
<dbReference type="PANTHER" id="PTHR10328">
    <property type="entry name" value="PROTEIN MAX MYC-ASSOCIATED FACTOR X"/>
    <property type="match status" value="1"/>
</dbReference>
<dbReference type="SUPFAM" id="SSF47459">
    <property type="entry name" value="HLH, helix-loop-helix DNA-binding domain"/>
    <property type="match status" value="1"/>
</dbReference>
<dbReference type="SMART" id="SM00353">
    <property type="entry name" value="HLH"/>
    <property type="match status" value="1"/>
</dbReference>
<dbReference type="AlphaFoldDB" id="A0A1E3I2P4"/>
<dbReference type="EMBL" id="AWGJ01000002">
    <property type="protein sequence ID" value="ODN82819.1"/>
    <property type="molecule type" value="Genomic_DNA"/>
</dbReference>
<evidence type="ECO:0000256" key="1">
    <source>
        <dbReference type="ARBA" id="ARBA00023015"/>
    </source>
</evidence>
<feature type="domain" description="BHLH" evidence="7">
    <location>
        <begin position="335"/>
        <end position="385"/>
    </location>
</feature>
<dbReference type="STRING" id="1295533.A0A1E3I2P4"/>
<keyword evidence="3" id="KW-0010">Activator</keyword>
<evidence type="ECO:0000313" key="9">
    <source>
        <dbReference type="Proteomes" id="UP000094065"/>
    </source>
</evidence>
<dbReference type="RefSeq" id="XP_018996819.1">
    <property type="nucleotide sequence ID" value="XM_019134392.1"/>
</dbReference>
<protein>
    <recommendedName>
        <fullName evidence="7">BHLH domain-containing protein</fullName>
    </recommendedName>
</protein>
<evidence type="ECO:0000259" key="7">
    <source>
        <dbReference type="PROSITE" id="PS50888"/>
    </source>
</evidence>
<evidence type="ECO:0000256" key="2">
    <source>
        <dbReference type="ARBA" id="ARBA00023125"/>
    </source>
</evidence>
<gene>
    <name evidence="8" type="ORF">L202_01087</name>
</gene>
<dbReference type="Gene3D" id="4.10.280.10">
    <property type="entry name" value="Helix-loop-helix DNA-binding domain"/>
    <property type="match status" value="1"/>
</dbReference>
<evidence type="ECO:0000256" key="5">
    <source>
        <dbReference type="ARBA" id="ARBA00023242"/>
    </source>
</evidence>
<evidence type="ECO:0000256" key="3">
    <source>
        <dbReference type="ARBA" id="ARBA00023159"/>
    </source>
</evidence>
<dbReference type="GeneID" id="30152396"/>
<feature type="compositionally biased region" description="Low complexity" evidence="6">
    <location>
        <begin position="24"/>
        <end position="43"/>
    </location>
</feature>
<reference evidence="8 9" key="1">
    <citation type="submission" date="2016-06" db="EMBL/GenBank/DDBJ databases">
        <title>Evolution of pathogenesis and genome organization in the Tremellales.</title>
        <authorList>
            <person name="Cuomo C."/>
            <person name="Litvintseva A."/>
            <person name="Heitman J."/>
            <person name="Chen Y."/>
            <person name="Sun S."/>
            <person name="Springer D."/>
            <person name="Dromer F."/>
            <person name="Young S."/>
            <person name="Zeng Q."/>
            <person name="Chapman S."/>
            <person name="Gujja S."/>
            <person name="Saif S."/>
            <person name="Birren B."/>
        </authorList>
    </citation>
    <scope>NUCLEOTIDE SEQUENCE [LARGE SCALE GENOMIC DNA]</scope>
    <source>
        <strain evidence="8 9">CBS 6039</strain>
    </source>
</reference>
<proteinExistence type="predicted"/>
<dbReference type="GO" id="GO:0003677">
    <property type="term" value="F:DNA binding"/>
    <property type="evidence" value="ECO:0007669"/>
    <property type="project" value="UniProtKB-KW"/>
</dbReference>
<keyword evidence="5" id="KW-0539">Nucleus</keyword>
<dbReference type="InterPro" id="IPR036638">
    <property type="entry name" value="HLH_DNA-bd_sf"/>
</dbReference>
<dbReference type="Pfam" id="PF00010">
    <property type="entry name" value="HLH"/>
    <property type="match status" value="1"/>
</dbReference>
<feature type="compositionally biased region" description="Polar residues" evidence="6">
    <location>
        <begin position="158"/>
        <end position="173"/>
    </location>
</feature>
<feature type="compositionally biased region" description="Polar residues" evidence="6">
    <location>
        <begin position="110"/>
        <end position="119"/>
    </location>
</feature>
<feature type="region of interest" description="Disordered" evidence="6">
    <location>
        <begin position="292"/>
        <end position="339"/>
    </location>
</feature>
<name>A0A1E3I2P4_9TREE</name>
<feature type="compositionally biased region" description="Polar residues" evidence="6">
    <location>
        <begin position="304"/>
        <end position="320"/>
    </location>
</feature>
<dbReference type="GO" id="GO:0090575">
    <property type="term" value="C:RNA polymerase II transcription regulator complex"/>
    <property type="evidence" value="ECO:0007669"/>
    <property type="project" value="TreeGrafter"/>
</dbReference>
<evidence type="ECO:0000313" key="8">
    <source>
        <dbReference type="EMBL" id="ODN82819.1"/>
    </source>
</evidence>
<keyword evidence="1" id="KW-0805">Transcription regulation</keyword>
<sequence length="411" mass="45004">MAASISLPRMPFSNSDPYHARGYPPRMHSPSSSSMGRASSPHSSSHRPHPYRRSPNPHSTTATPQPEQQHLRMTLPPLPPPNLLGGGAFKFSSTYDVPSPRERDYPPLTHDQSWRSPVTTAGRPASSGSVGDRSRTPSQRLAGEGRAPLHLPPLHSISGGTSRSGETSPNSAAPTMYLPPREAASSSSTRISPRSRPQPPPPSYGDYEPAYPPRPQHAHAHELHHRHDPGSIYRAEERYRDEMYERGNPPAFPQHPHASRTHMYDPPSPLRQVHHALPGMTQVQFPLPGYYGGPPPDAAMSMSMGRQRSHSSAPGFSRPTTGDEEGGRENAAGQSRRVAHLMSEQKRRESINSGFQALRTTVPTTSATDSKAIILKKAVAHINHLEGLLKRHNIEFTPGEACEDAEGKKDQ</sequence>
<dbReference type="PROSITE" id="PS50888">
    <property type="entry name" value="BHLH"/>
    <property type="match status" value="1"/>
</dbReference>
<dbReference type="InterPro" id="IPR011598">
    <property type="entry name" value="bHLH_dom"/>
</dbReference>
<dbReference type="GO" id="GO:0045944">
    <property type="term" value="P:positive regulation of transcription by RNA polymerase II"/>
    <property type="evidence" value="ECO:0007669"/>
    <property type="project" value="TreeGrafter"/>
</dbReference>
<evidence type="ECO:0000256" key="4">
    <source>
        <dbReference type="ARBA" id="ARBA00023163"/>
    </source>
</evidence>
<keyword evidence="2" id="KW-0238">DNA-binding</keyword>
<feature type="compositionally biased region" description="Basic residues" evidence="6">
    <location>
        <begin position="216"/>
        <end position="227"/>
    </location>
</feature>
<dbReference type="EMBL" id="AWGJ01000002">
    <property type="protein sequence ID" value="ODN82820.1"/>
    <property type="molecule type" value="Genomic_DNA"/>
</dbReference>
<organism evidence="8 9">
    <name type="scientific">Cryptococcus amylolentus CBS 6039</name>
    <dbReference type="NCBI Taxonomy" id="1295533"/>
    <lineage>
        <taxon>Eukaryota</taxon>
        <taxon>Fungi</taxon>
        <taxon>Dikarya</taxon>
        <taxon>Basidiomycota</taxon>
        <taxon>Agaricomycotina</taxon>
        <taxon>Tremellomycetes</taxon>
        <taxon>Tremellales</taxon>
        <taxon>Cryptococcaceae</taxon>
        <taxon>Cryptococcus</taxon>
    </lineage>
</organism>
<keyword evidence="9" id="KW-1185">Reference proteome</keyword>
<dbReference type="Proteomes" id="UP000094065">
    <property type="component" value="Unassembled WGS sequence"/>
</dbReference>
<evidence type="ECO:0000256" key="6">
    <source>
        <dbReference type="SAM" id="MobiDB-lite"/>
    </source>
</evidence>
<keyword evidence="4" id="KW-0804">Transcription</keyword>
<comment type="caution">
    <text evidence="8">The sequence shown here is derived from an EMBL/GenBank/DDBJ whole genome shotgun (WGS) entry which is preliminary data.</text>
</comment>
<dbReference type="OrthoDB" id="5778525at2759"/>
<accession>A0A1E3I2P4</accession>
<dbReference type="RefSeq" id="XP_018996820.1">
    <property type="nucleotide sequence ID" value="XM_019134393.1"/>
</dbReference>
<dbReference type="GO" id="GO:0003700">
    <property type="term" value="F:DNA-binding transcription factor activity"/>
    <property type="evidence" value="ECO:0007669"/>
    <property type="project" value="TreeGrafter"/>
</dbReference>